<keyword evidence="3" id="KW-1185">Reference proteome</keyword>
<feature type="signal peptide" evidence="1">
    <location>
        <begin position="1"/>
        <end position="18"/>
    </location>
</feature>
<reference evidence="2 3" key="1">
    <citation type="submission" date="2018-03" db="EMBL/GenBank/DDBJ databases">
        <authorList>
            <person name="Guldener U."/>
        </authorList>
    </citation>
    <scope>NUCLEOTIDE SEQUENCE [LARGE SCALE GENOMIC DNA]</scope>
    <source>
        <strain evidence="2 3">NBRC100155</strain>
    </source>
</reference>
<gene>
    <name evidence="2" type="ORF">UTRI_00316_B</name>
</gene>
<feature type="chain" id="PRO_5022879107" evidence="1">
    <location>
        <begin position="19"/>
        <end position="141"/>
    </location>
</feature>
<evidence type="ECO:0000313" key="3">
    <source>
        <dbReference type="Proteomes" id="UP000324022"/>
    </source>
</evidence>
<name>A0A5C3DP02_9BASI</name>
<dbReference type="Proteomes" id="UP000324022">
    <property type="component" value="Unassembled WGS sequence"/>
</dbReference>
<evidence type="ECO:0000313" key="2">
    <source>
        <dbReference type="EMBL" id="SPO19924.1"/>
    </source>
</evidence>
<dbReference type="EMBL" id="OOIN01000001">
    <property type="protein sequence ID" value="SPO19924.1"/>
    <property type="molecule type" value="Genomic_DNA"/>
</dbReference>
<dbReference type="AlphaFoldDB" id="A0A5C3DP02"/>
<organism evidence="2 3">
    <name type="scientific">Ustilago trichophora</name>
    <dbReference type="NCBI Taxonomy" id="86804"/>
    <lineage>
        <taxon>Eukaryota</taxon>
        <taxon>Fungi</taxon>
        <taxon>Dikarya</taxon>
        <taxon>Basidiomycota</taxon>
        <taxon>Ustilaginomycotina</taxon>
        <taxon>Ustilaginomycetes</taxon>
        <taxon>Ustilaginales</taxon>
        <taxon>Ustilaginaceae</taxon>
        <taxon>Ustilago</taxon>
    </lineage>
</organism>
<keyword evidence="1" id="KW-0732">Signal</keyword>
<accession>A0A5C3DP02</accession>
<protein>
    <submittedName>
        <fullName evidence="2">Uncharacterized protein</fullName>
    </submittedName>
</protein>
<evidence type="ECO:0000256" key="1">
    <source>
        <dbReference type="SAM" id="SignalP"/>
    </source>
</evidence>
<proteinExistence type="predicted"/>
<sequence>MRFHSILIVSSLVSTATAVVKWYDPTETKNYEAYCTGSGALASTKHICFTANSAFFDADLSASNFHGIRSTVDRNNFVMLYIRKTSYIYSENYAVTVDFSLQDAGSSRNCAEVKITIKGVDSGVTVCQPGAQPVEIPTWSS</sequence>